<dbReference type="GO" id="GO:0005524">
    <property type="term" value="F:ATP binding"/>
    <property type="evidence" value="ECO:0007669"/>
    <property type="project" value="UniProtKB-KW"/>
</dbReference>
<dbReference type="PRINTS" id="PR00344">
    <property type="entry name" value="BCTRLSENSOR"/>
</dbReference>
<feature type="domain" description="PAC" evidence="18">
    <location>
        <begin position="603"/>
        <end position="655"/>
    </location>
</feature>
<dbReference type="InterPro" id="IPR000014">
    <property type="entry name" value="PAS"/>
</dbReference>
<dbReference type="GO" id="GO:0007234">
    <property type="term" value="P:osmosensory signaling via phosphorelay pathway"/>
    <property type="evidence" value="ECO:0007669"/>
    <property type="project" value="TreeGrafter"/>
</dbReference>
<feature type="transmembrane region" description="Helical" evidence="15">
    <location>
        <begin position="91"/>
        <end position="108"/>
    </location>
</feature>
<feature type="transmembrane region" description="Helical" evidence="15">
    <location>
        <begin position="30"/>
        <end position="50"/>
    </location>
</feature>
<dbReference type="Gene3D" id="1.10.287.130">
    <property type="match status" value="1"/>
</dbReference>
<dbReference type="GO" id="GO:0030295">
    <property type="term" value="F:protein kinase activator activity"/>
    <property type="evidence" value="ECO:0007669"/>
    <property type="project" value="TreeGrafter"/>
</dbReference>
<keyword evidence="12" id="KW-0902">Two-component regulatory system</keyword>
<evidence type="ECO:0000256" key="14">
    <source>
        <dbReference type="ARBA" id="ARBA00039401"/>
    </source>
</evidence>
<keyword evidence="5" id="KW-0597">Phosphoprotein</keyword>
<evidence type="ECO:0000256" key="3">
    <source>
        <dbReference type="ARBA" id="ARBA00004236"/>
    </source>
</evidence>
<feature type="transmembrane region" description="Helical" evidence="15">
    <location>
        <begin position="162"/>
        <end position="184"/>
    </location>
</feature>
<dbReference type="SUPFAM" id="SSF55874">
    <property type="entry name" value="ATPase domain of HSP90 chaperone/DNA topoisomerase II/histidine kinase"/>
    <property type="match status" value="1"/>
</dbReference>
<dbReference type="PROSITE" id="PS50109">
    <property type="entry name" value="HIS_KIN"/>
    <property type="match status" value="1"/>
</dbReference>
<dbReference type="SUPFAM" id="SSF47384">
    <property type="entry name" value="Homodimeric domain of signal transducing histidine kinase"/>
    <property type="match status" value="1"/>
</dbReference>
<proteinExistence type="predicted"/>
<keyword evidence="6" id="KW-0808">Transferase</keyword>
<dbReference type="SMART" id="SM00091">
    <property type="entry name" value="PAS"/>
    <property type="match status" value="1"/>
</dbReference>
<evidence type="ECO:0000259" key="18">
    <source>
        <dbReference type="PROSITE" id="PS50113"/>
    </source>
</evidence>
<dbReference type="Gene3D" id="6.10.340.10">
    <property type="match status" value="1"/>
</dbReference>
<evidence type="ECO:0000256" key="2">
    <source>
        <dbReference type="ARBA" id="ARBA00004141"/>
    </source>
</evidence>
<keyword evidence="10" id="KW-0067">ATP-binding</keyword>
<dbReference type="SMART" id="SM00387">
    <property type="entry name" value="HATPase_c"/>
    <property type="match status" value="1"/>
</dbReference>
<evidence type="ECO:0000313" key="20">
    <source>
        <dbReference type="EMBL" id="AXV05994.1"/>
    </source>
</evidence>
<dbReference type="SUPFAM" id="SSF55785">
    <property type="entry name" value="PYP-like sensor domain (PAS domain)"/>
    <property type="match status" value="1"/>
</dbReference>
<dbReference type="AlphaFoldDB" id="A0A346XUU7"/>
<keyword evidence="13 15" id="KW-0472">Membrane</keyword>
<feature type="transmembrane region" description="Helical" evidence="15">
    <location>
        <begin position="137"/>
        <end position="155"/>
    </location>
</feature>
<dbReference type="Pfam" id="PF13426">
    <property type="entry name" value="PAS_9"/>
    <property type="match status" value="1"/>
</dbReference>
<dbReference type="PANTHER" id="PTHR42878:SF7">
    <property type="entry name" value="SENSOR HISTIDINE KINASE GLRK"/>
    <property type="match status" value="1"/>
</dbReference>
<accession>A0A346XUU7</accession>
<dbReference type="Proteomes" id="UP000264006">
    <property type="component" value="Chromosome"/>
</dbReference>
<reference evidence="20 21" key="1">
    <citation type="submission" date="2018-09" db="EMBL/GenBank/DDBJ databases">
        <title>Complete genome sequence of Euzebya sp. DY32-46 isolated from seawater of Pacific Ocean.</title>
        <authorList>
            <person name="Xu L."/>
            <person name="Wu Y.-H."/>
            <person name="Xu X.-W."/>
        </authorList>
    </citation>
    <scope>NUCLEOTIDE SEQUENCE [LARGE SCALE GENOMIC DNA]</scope>
    <source>
        <strain evidence="20 21">DY32-46</strain>
    </source>
</reference>
<evidence type="ECO:0000256" key="1">
    <source>
        <dbReference type="ARBA" id="ARBA00000085"/>
    </source>
</evidence>
<evidence type="ECO:0000256" key="5">
    <source>
        <dbReference type="ARBA" id="ARBA00022553"/>
    </source>
</evidence>
<evidence type="ECO:0000313" key="21">
    <source>
        <dbReference type="Proteomes" id="UP000264006"/>
    </source>
</evidence>
<dbReference type="Pfam" id="PF00672">
    <property type="entry name" value="HAMP"/>
    <property type="match status" value="1"/>
</dbReference>
<dbReference type="InterPro" id="IPR003660">
    <property type="entry name" value="HAMP_dom"/>
</dbReference>
<dbReference type="SMART" id="SM00304">
    <property type="entry name" value="HAMP"/>
    <property type="match status" value="1"/>
</dbReference>
<dbReference type="InterPro" id="IPR035965">
    <property type="entry name" value="PAS-like_dom_sf"/>
</dbReference>
<dbReference type="GO" id="GO:0000156">
    <property type="term" value="F:phosphorelay response regulator activity"/>
    <property type="evidence" value="ECO:0007669"/>
    <property type="project" value="TreeGrafter"/>
</dbReference>
<dbReference type="PANTHER" id="PTHR42878">
    <property type="entry name" value="TWO-COMPONENT HISTIDINE KINASE"/>
    <property type="match status" value="1"/>
</dbReference>
<dbReference type="InterPro" id="IPR003594">
    <property type="entry name" value="HATPase_dom"/>
</dbReference>
<keyword evidence="21" id="KW-1185">Reference proteome</keyword>
<dbReference type="PROSITE" id="PS50113">
    <property type="entry name" value="PAC"/>
    <property type="match status" value="1"/>
</dbReference>
<keyword evidence="9 20" id="KW-0418">Kinase</keyword>
<dbReference type="SUPFAM" id="SSF158472">
    <property type="entry name" value="HAMP domain-like"/>
    <property type="match status" value="1"/>
</dbReference>
<dbReference type="PROSITE" id="PS50112">
    <property type="entry name" value="PAS"/>
    <property type="match status" value="1"/>
</dbReference>
<dbReference type="GO" id="GO:0000155">
    <property type="term" value="F:phosphorelay sensor kinase activity"/>
    <property type="evidence" value="ECO:0007669"/>
    <property type="project" value="InterPro"/>
</dbReference>
<dbReference type="Pfam" id="PF00512">
    <property type="entry name" value="HisKA"/>
    <property type="match status" value="1"/>
</dbReference>
<dbReference type="Gene3D" id="3.30.450.20">
    <property type="entry name" value="PAS domain"/>
    <property type="match status" value="1"/>
</dbReference>
<keyword evidence="7 15" id="KW-0812">Transmembrane</keyword>
<evidence type="ECO:0000256" key="15">
    <source>
        <dbReference type="SAM" id="Phobius"/>
    </source>
</evidence>
<comment type="subcellular location">
    <subcellularLocation>
        <location evidence="3">Cell membrane</location>
    </subcellularLocation>
    <subcellularLocation>
        <location evidence="2">Membrane</location>
        <topology evidence="2">Multi-pass membrane protein</topology>
    </subcellularLocation>
</comment>
<dbReference type="GO" id="GO:0005886">
    <property type="term" value="C:plasma membrane"/>
    <property type="evidence" value="ECO:0007669"/>
    <property type="project" value="UniProtKB-SubCell"/>
</dbReference>
<evidence type="ECO:0000256" key="9">
    <source>
        <dbReference type="ARBA" id="ARBA00022777"/>
    </source>
</evidence>
<dbReference type="CDD" id="cd00130">
    <property type="entry name" value="PAS"/>
    <property type="match status" value="1"/>
</dbReference>
<evidence type="ECO:0000256" key="7">
    <source>
        <dbReference type="ARBA" id="ARBA00022692"/>
    </source>
</evidence>
<dbReference type="KEGG" id="euz:DVS28_a1294"/>
<dbReference type="Gene3D" id="3.30.565.10">
    <property type="entry name" value="Histidine kinase-like ATPase, C-terminal domain"/>
    <property type="match status" value="1"/>
</dbReference>
<gene>
    <name evidence="20" type="ORF">DVS28_a1294</name>
</gene>
<evidence type="ECO:0000256" key="8">
    <source>
        <dbReference type="ARBA" id="ARBA00022741"/>
    </source>
</evidence>
<dbReference type="EC" id="2.7.13.3" evidence="4"/>
<dbReference type="NCBIfam" id="TIGR00229">
    <property type="entry name" value="sensory_box"/>
    <property type="match status" value="1"/>
</dbReference>
<evidence type="ECO:0000259" key="16">
    <source>
        <dbReference type="PROSITE" id="PS50109"/>
    </source>
</evidence>
<feature type="domain" description="Histidine kinase" evidence="16">
    <location>
        <begin position="659"/>
        <end position="874"/>
    </location>
</feature>
<dbReference type="InterPro" id="IPR036890">
    <property type="entry name" value="HATPase_C_sf"/>
</dbReference>
<evidence type="ECO:0000256" key="10">
    <source>
        <dbReference type="ARBA" id="ARBA00022840"/>
    </source>
</evidence>
<dbReference type="CDD" id="cd00082">
    <property type="entry name" value="HisKA"/>
    <property type="match status" value="1"/>
</dbReference>
<feature type="domain" description="PAS" evidence="17">
    <location>
        <begin position="515"/>
        <end position="578"/>
    </location>
</feature>
<feature type="transmembrane region" description="Helical" evidence="15">
    <location>
        <begin position="115"/>
        <end position="131"/>
    </location>
</feature>
<protein>
    <recommendedName>
        <fullName evidence="14">Sensor-like histidine kinase SenX3</fullName>
        <ecNumber evidence="4">2.7.13.3</ecNumber>
    </recommendedName>
</protein>
<dbReference type="Pfam" id="PF02518">
    <property type="entry name" value="HATPase_c"/>
    <property type="match status" value="1"/>
</dbReference>
<feature type="domain" description="HAMP" evidence="19">
    <location>
        <begin position="455"/>
        <end position="507"/>
    </location>
</feature>
<evidence type="ECO:0000259" key="17">
    <source>
        <dbReference type="PROSITE" id="PS50112"/>
    </source>
</evidence>
<dbReference type="InterPro" id="IPR000700">
    <property type="entry name" value="PAS-assoc_C"/>
</dbReference>
<keyword evidence="11 15" id="KW-1133">Transmembrane helix</keyword>
<dbReference type="InterPro" id="IPR005467">
    <property type="entry name" value="His_kinase_dom"/>
</dbReference>
<dbReference type="EMBL" id="CP031165">
    <property type="protein sequence ID" value="AXV05994.1"/>
    <property type="molecule type" value="Genomic_DNA"/>
</dbReference>
<dbReference type="InterPro" id="IPR050351">
    <property type="entry name" value="BphY/WalK/GraS-like"/>
</dbReference>
<dbReference type="InterPro" id="IPR004358">
    <property type="entry name" value="Sig_transdc_His_kin-like_C"/>
</dbReference>
<evidence type="ECO:0000256" key="12">
    <source>
        <dbReference type="ARBA" id="ARBA00023012"/>
    </source>
</evidence>
<sequence length="896" mass="92381">MGLGFAIAEGVLTGRPVDTRHRQPMGTWRTIGVLGALVYAAGHVMAGALVGDPTLWTWLHVGGLAGLAVGAGPAGDHDRSLPLLIPVVPQTPSWFAAGAGLLVAVRMLGAGRAHLGAALGMVLLGLGHAAAPLEPVIGDWLTIAGAVSLGGWLWVAARHRILAKLLAAFGTALLALAILLAAVLSTVGAAQLTNDELTRLSRLAETLVQEVSQWPAEAVNSAAAIAIAPRSLLETRFAAQEAAELYRVGFADQDFFLVLDAAGQVVNQHPQDLGGSLVLSLTGDPLVGTVRAGTGDVQQAGGMLSTGGRVVAFGAVALRPDGLLPEDPPGGVLVTGRLVDVVWAEQESASLDVGIVGVVDDSPAFTAAAVGTTGDAVLDGLGTRDRADLGEQGLTLFAASAPIVDPESGATLGRIITTSTPAVIAAVERAQTQRLFVVALAGGLLAIVAGAIVTRRFVRPISQLTEAARQIGAGDLGARAGVDSADEVGLLGRTFDEMVGSLSTQRAELTDAARTESKLRGRLESLTTSMSDGLIAADADGHIIQFNPAAEALTGLLAVEVIGEALATVMAERIAAESATEAVPGMSGEADLHLDDPLADSSSAARVLLVRPDGEQTPAAVTAAPVRSPDGELLGRVFVLRDISREIEVERMKTEFLANVSHELRTPITPIKGYANVLARRDVGAEATQRFAGEILNSTARLERIVGMIVDFAGLDSGRVVLEPEPIDLTAMVAETLEEWRAGHDGREFGNFLNGGLPPVLADPVYLRRVLDELLDNAVKFSPDGDPVDVTARAEGGHVRLSVIDRGIGIDPKAAAHLFTDFRQVDGTETRHYGGLGLGLGLVKRILDGSGATAEVDSDPGVGATVSLLLPVGGPVPVPALPMPPLRAGTVPPPPL</sequence>
<evidence type="ECO:0000256" key="4">
    <source>
        <dbReference type="ARBA" id="ARBA00012438"/>
    </source>
</evidence>
<organism evidence="20 21">
    <name type="scientific">Euzebya pacifica</name>
    <dbReference type="NCBI Taxonomy" id="1608957"/>
    <lineage>
        <taxon>Bacteria</taxon>
        <taxon>Bacillati</taxon>
        <taxon>Actinomycetota</taxon>
        <taxon>Nitriliruptoria</taxon>
        <taxon>Euzebyales</taxon>
    </lineage>
</organism>
<keyword evidence="8" id="KW-0547">Nucleotide-binding</keyword>
<dbReference type="CDD" id="cd06225">
    <property type="entry name" value="HAMP"/>
    <property type="match status" value="1"/>
</dbReference>
<dbReference type="SMART" id="SM00388">
    <property type="entry name" value="HisKA"/>
    <property type="match status" value="1"/>
</dbReference>
<evidence type="ECO:0000256" key="6">
    <source>
        <dbReference type="ARBA" id="ARBA00022679"/>
    </source>
</evidence>
<dbReference type="PROSITE" id="PS50885">
    <property type="entry name" value="HAMP"/>
    <property type="match status" value="1"/>
</dbReference>
<dbReference type="InterPro" id="IPR003661">
    <property type="entry name" value="HisK_dim/P_dom"/>
</dbReference>
<evidence type="ECO:0000256" key="11">
    <source>
        <dbReference type="ARBA" id="ARBA00022989"/>
    </source>
</evidence>
<comment type="catalytic activity">
    <reaction evidence="1">
        <text>ATP + protein L-histidine = ADP + protein N-phospho-L-histidine.</text>
        <dbReference type="EC" id="2.7.13.3"/>
    </reaction>
</comment>
<evidence type="ECO:0000259" key="19">
    <source>
        <dbReference type="PROSITE" id="PS50885"/>
    </source>
</evidence>
<name>A0A346XUU7_9ACTN</name>
<evidence type="ECO:0000256" key="13">
    <source>
        <dbReference type="ARBA" id="ARBA00023136"/>
    </source>
</evidence>
<dbReference type="InterPro" id="IPR036097">
    <property type="entry name" value="HisK_dim/P_sf"/>
</dbReference>